<dbReference type="Proteomes" id="UP000521748">
    <property type="component" value="Unassembled WGS sequence"/>
</dbReference>
<feature type="domain" description="Aminoglycoside phosphotransferase" evidence="1">
    <location>
        <begin position="47"/>
        <end position="260"/>
    </location>
</feature>
<dbReference type="PANTHER" id="PTHR21310:SF42">
    <property type="entry name" value="BIFUNCTIONAL AAC_APH"/>
    <property type="match status" value="1"/>
</dbReference>
<dbReference type="InterPro" id="IPR002575">
    <property type="entry name" value="Aminoglycoside_PTrfase"/>
</dbReference>
<name>A0A7Y9S854_9MICC</name>
<keyword evidence="2" id="KW-0808">Transferase</keyword>
<dbReference type="Gene3D" id="3.30.200.20">
    <property type="entry name" value="Phosphorylase Kinase, domain 1"/>
    <property type="match status" value="1"/>
</dbReference>
<dbReference type="AlphaFoldDB" id="A0A7Y9S854"/>
<dbReference type="RefSeq" id="WP_179389390.1">
    <property type="nucleotide sequence ID" value="NZ_JACBYQ010000002.1"/>
</dbReference>
<dbReference type="InterPro" id="IPR051678">
    <property type="entry name" value="AGP_Transferase"/>
</dbReference>
<comment type="caution">
    <text evidence="2">The sequence shown here is derived from an EMBL/GenBank/DDBJ whole genome shotgun (WGS) entry which is preliminary data.</text>
</comment>
<dbReference type="Gene3D" id="3.90.1200.10">
    <property type="match status" value="1"/>
</dbReference>
<evidence type="ECO:0000313" key="3">
    <source>
        <dbReference type="Proteomes" id="UP000521748"/>
    </source>
</evidence>
<dbReference type="CDD" id="cd05155">
    <property type="entry name" value="APH_ChoK_like_1"/>
    <property type="match status" value="1"/>
</dbReference>
<keyword evidence="3" id="KW-1185">Reference proteome</keyword>
<proteinExistence type="predicted"/>
<keyword evidence="2" id="KW-0418">Kinase</keyword>
<dbReference type="InterPro" id="IPR011009">
    <property type="entry name" value="Kinase-like_dom_sf"/>
</dbReference>
<accession>A0A7Y9S854</accession>
<dbReference type="EMBL" id="JACBYQ010000002">
    <property type="protein sequence ID" value="NYE95631.1"/>
    <property type="molecule type" value="Genomic_DNA"/>
</dbReference>
<gene>
    <name evidence="2" type="ORF">FHU41_001881</name>
</gene>
<dbReference type="GO" id="GO:0016301">
    <property type="term" value="F:kinase activity"/>
    <property type="evidence" value="ECO:0007669"/>
    <property type="project" value="UniProtKB-KW"/>
</dbReference>
<protein>
    <submittedName>
        <fullName evidence="2">Aminoglycoside phosphotransferase (APT) family kinase protein</fullName>
    </submittedName>
</protein>
<dbReference type="PANTHER" id="PTHR21310">
    <property type="entry name" value="AMINOGLYCOSIDE PHOSPHOTRANSFERASE-RELATED-RELATED"/>
    <property type="match status" value="1"/>
</dbReference>
<evidence type="ECO:0000259" key="1">
    <source>
        <dbReference type="Pfam" id="PF01636"/>
    </source>
</evidence>
<dbReference type="Pfam" id="PF01636">
    <property type="entry name" value="APH"/>
    <property type="match status" value="1"/>
</dbReference>
<organism evidence="2 3">
    <name type="scientific">Psychromicrobium silvestre</name>
    <dbReference type="NCBI Taxonomy" id="1645614"/>
    <lineage>
        <taxon>Bacteria</taxon>
        <taxon>Bacillati</taxon>
        <taxon>Actinomycetota</taxon>
        <taxon>Actinomycetes</taxon>
        <taxon>Micrococcales</taxon>
        <taxon>Micrococcaceae</taxon>
        <taxon>Psychromicrobium</taxon>
    </lineage>
</organism>
<dbReference type="SUPFAM" id="SSF56112">
    <property type="entry name" value="Protein kinase-like (PK-like)"/>
    <property type="match status" value="1"/>
</dbReference>
<sequence length="300" mass="32927">MHDHQLELSTATVAGLIQDQFPQWRGLPIHPVYSYGTVSFLFRLGEELVLRFPMQLAAVGEVRASILGEAAAARRLLGLTSVATPEPLGFGEPGPGYPLPWAAYRWLPGESADRSDVSGSTGFAQKLAEFVSALRSLDTEGRRYNGTSRGGLLTDQDDWVARSLEQSTELIDTKALGLLWQKLRETPRTEADAWSHGDLMPGNLLVRAGRLSAVIDVGGLGLADPALDLMPAWNLMDTQTRRVYRKALSVEDQQWARGKGWAFAQAIGCLNYYRLSNPPMSRIAHRTLQALLDDGTRAAE</sequence>
<reference evidence="2 3" key="1">
    <citation type="submission" date="2020-07" db="EMBL/GenBank/DDBJ databases">
        <title>Sequencing the genomes of 1000 actinobacteria strains.</title>
        <authorList>
            <person name="Klenk H.-P."/>
        </authorList>
    </citation>
    <scope>NUCLEOTIDE SEQUENCE [LARGE SCALE GENOMIC DNA]</scope>
    <source>
        <strain evidence="2 3">DSM 102047</strain>
    </source>
</reference>
<evidence type="ECO:0000313" key="2">
    <source>
        <dbReference type="EMBL" id="NYE95631.1"/>
    </source>
</evidence>